<evidence type="ECO:0000256" key="2">
    <source>
        <dbReference type="SAM" id="MobiDB-lite"/>
    </source>
</evidence>
<accession>A0A8C7WXA1</accession>
<feature type="domain" description="Rab-GAP TBC" evidence="3">
    <location>
        <begin position="1"/>
        <end position="140"/>
    </location>
</feature>
<dbReference type="PANTHER" id="PTHR20913:SF11">
    <property type="entry name" value="RAB-GAP TBC DOMAIN-CONTAINING PROTEIN"/>
    <property type="match status" value="1"/>
</dbReference>
<dbReference type="GO" id="GO:0005096">
    <property type="term" value="F:GTPase activator activity"/>
    <property type="evidence" value="ECO:0007669"/>
    <property type="project" value="UniProtKB-KW"/>
</dbReference>
<evidence type="ECO:0000313" key="4">
    <source>
        <dbReference type="Ensembl" id="ENSOSIP00000004770.1"/>
    </source>
</evidence>
<dbReference type="PROSITE" id="PS50086">
    <property type="entry name" value="TBC_RABGAP"/>
    <property type="match status" value="1"/>
</dbReference>
<sequence length="346" mass="38705">MLRPLAGMPAAERDALQEQLIDIILEVLKRNSQLHYYQGYHDVAVTLLLVVGERMAMAMLEKLSNHHLRDFMDTTMDSTKHILNYLMPILEQVDAELHDFMTRAEVGTIFALSWLITWFGHVLSEFKHTLRLYDFFLASHPLMPIYLAATIVLHREQEVKQTECDMAMVHHLLSHIPEDLPFELLIGRAQDLFDCFPPPLLAKQAALQSRSSLSISSFQAFQLSTLHQRPDSVLQRLTRTRSSASCRHGDLSIRADSLVLMPSRIVFPLSPTGNWIGWNSHLLFLSAPPHRRAGRSRGRRRAVAAGQQDSEGGSVGALCDAGGRRVCCSSDGHGLGARGVPSAVLM</sequence>
<dbReference type="Proteomes" id="UP000694383">
    <property type="component" value="Unplaced"/>
</dbReference>
<reference evidence="4" key="2">
    <citation type="submission" date="2025-09" db="UniProtKB">
        <authorList>
            <consortium name="Ensembl"/>
        </authorList>
    </citation>
    <scope>IDENTIFICATION</scope>
</reference>
<evidence type="ECO:0000259" key="3">
    <source>
        <dbReference type="PROSITE" id="PS50086"/>
    </source>
</evidence>
<protein>
    <submittedName>
        <fullName evidence="4">Zgc:63863</fullName>
    </submittedName>
</protein>
<dbReference type="Gene3D" id="1.10.8.1310">
    <property type="match status" value="1"/>
</dbReference>
<dbReference type="GeneTree" id="ENSGT00390000014944"/>
<dbReference type="Pfam" id="PF00566">
    <property type="entry name" value="RabGAP-TBC"/>
    <property type="match status" value="1"/>
</dbReference>
<dbReference type="FunFam" id="1.10.472.80:FF:000024">
    <property type="entry name" value="TBC1 domain family member 20"/>
    <property type="match status" value="1"/>
</dbReference>
<dbReference type="GO" id="GO:0006888">
    <property type="term" value="P:endoplasmic reticulum to Golgi vesicle-mediated transport"/>
    <property type="evidence" value="ECO:0007669"/>
    <property type="project" value="TreeGrafter"/>
</dbReference>
<keyword evidence="1" id="KW-0343">GTPase activation</keyword>
<dbReference type="Gene3D" id="1.10.472.80">
    <property type="entry name" value="Ypt/Rab-GAP domain of gyp1p, domain 3"/>
    <property type="match status" value="1"/>
</dbReference>
<feature type="compositionally biased region" description="Basic residues" evidence="2">
    <location>
        <begin position="291"/>
        <end position="302"/>
    </location>
</feature>
<evidence type="ECO:0000256" key="1">
    <source>
        <dbReference type="ARBA" id="ARBA00022468"/>
    </source>
</evidence>
<evidence type="ECO:0000313" key="5">
    <source>
        <dbReference type="Proteomes" id="UP000694383"/>
    </source>
</evidence>
<name>A0A8C7WXA1_9TELE</name>
<dbReference type="InterPro" id="IPR000195">
    <property type="entry name" value="Rab-GAP-TBC_dom"/>
</dbReference>
<keyword evidence="5" id="KW-1185">Reference proteome</keyword>
<dbReference type="GO" id="GO:0005789">
    <property type="term" value="C:endoplasmic reticulum membrane"/>
    <property type="evidence" value="ECO:0007669"/>
    <property type="project" value="TreeGrafter"/>
</dbReference>
<organism evidence="4 5">
    <name type="scientific">Oryzias sinensis</name>
    <name type="common">Chinese medaka</name>
    <dbReference type="NCBI Taxonomy" id="183150"/>
    <lineage>
        <taxon>Eukaryota</taxon>
        <taxon>Metazoa</taxon>
        <taxon>Chordata</taxon>
        <taxon>Craniata</taxon>
        <taxon>Vertebrata</taxon>
        <taxon>Euteleostomi</taxon>
        <taxon>Actinopterygii</taxon>
        <taxon>Neopterygii</taxon>
        <taxon>Teleostei</taxon>
        <taxon>Neoteleostei</taxon>
        <taxon>Acanthomorphata</taxon>
        <taxon>Ovalentaria</taxon>
        <taxon>Atherinomorphae</taxon>
        <taxon>Beloniformes</taxon>
        <taxon>Adrianichthyidae</taxon>
        <taxon>Oryziinae</taxon>
        <taxon>Oryzias</taxon>
    </lineage>
</organism>
<dbReference type="InterPro" id="IPR045913">
    <property type="entry name" value="TBC20/Gyp8-like"/>
</dbReference>
<dbReference type="AlphaFoldDB" id="A0A8C7WXA1"/>
<reference evidence="4" key="1">
    <citation type="submission" date="2025-08" db="UniProtKB">
        <authorList>
            <consortium name="Ensembl"/>
        </authorList>
    </citation>
    <scope>IDENTIFICATION</scope>
</reference>
<dbReference type="Ensembl" id="ENSOSIT00000005101.1">
    <property type="protein sequence ID" value="ENSOSIP00000004770.1"/>
    <property type="gene ID" value="ENSOSIG00000003256.1"/>
</dbReference>
<dbReference type="SUPFAM" id="SSF47923">
    <property type="entry name" value="Ypt/Rab-GAP domain of gyp1p"/>
    <property type="match status" value="2"/>
</dbReference>
<dbReference type="PANTHER" id="PTHR20913">
    <property type="entry name" value="TBC1 DOMAIN FAMILY MEMBER 20/GTPASE"/>
    <property type="match status" value="1"/>
</dbReference>
<feature type="region of interest" description="Disordered" evidence="2">
    <location>
        <begin position="291"/>
        <end position="314"/>
    </location>
</feature>
<proteinExistence type="predicted"/>
<dbReference type="InterPro" id="IPR035969">
    <property type="entry name" value="Rab-GAP_TBC_sf"/>
</dbReference>